<protein>
    <recommendedName>
        <fullName evidence="2">Transcription elongation factor Eaf N-terminal domain-containing protein</fullName>
    </recommendedName>
</protein>
<accession>A0A9P4WL66</accession>
<feature type="compositionally biased region" description="Low complexity" evidence="1">
    <location>
        <begin position="229"/>
        <end position="242"/>
    </location>
</feature>
<gene>
    <name evidence="3" type="ORF">E8E12_000940</name>
</gene>
<name>A0A9P4WL66_9PLEO</name>
<reference evidence="3" key="1">
    <citation type="submission" date="2019-04" db="EMBL/GenBank/DDBJ databases">
        <title>Sequencing of skin fungus with MAO and IRED activity.</title>
        <authorList>
            <person name="Marsaioli A.J."/>
            <person name="Bonatto J.M.C."/>
            <person name="Reis Junior O."/>
        </authorList>
    </citation>
    <scope>NUCLEOTIDE SEQUENCE</scope>
    <source>
        <strain evidence="3">28M1</strain>
    </source>
</reference>
<feature type="compositionally biased region" description="Acidic residues" evidence="1">
    <location>
        <begin position="285"/>
        <end position="294"/>
    </location>
</feature>
<dbReference type="Pfam" id="PF09816">
    <property type="entry name" value="EAF"/>
    <property type="match status" value="1"/>
</dbReference>
<organism evidence="3 4">
    <name type="scientific">Didymella heteroderae</name>
    <dbReference type="NCBI Taxonomy" id="1769908"/>
    <lineage>
        <taxon>Eukaryota</taxon>
        <taxon>Fungi</taxon>
        <taxon>Dikarya</taxon>
        <taxon>Ascomycota</taxon>
        <taxon>Pezizomycotina</taxon>
        <taxon>Dothideomycetes</taxon>
        <taxon>Pleosporomycetidae</taxon>
        <taxon>Pleosporales</taxon>
        <taxon>Pleosporineae</taxon>
        <taxon>Didymellaceae</taxon>
        <taxon>Didymella</taxon>
    </lineage>
</organism>
<feature type="compositionally biased region" description="Low complexity" evidence="1">
    <location>
        <begin position="428"/>
        <end position="439"/>
    </location>
</feature>
<evidence type="ECO:0000313" key="3">
    <source>
        <dbReference type="EMBL" id="KAF3035282.1"/>
    </source>
</evidence>
<feature type="compositionally biased region" description="Low complexity" evidence="1">
    <location>
        <begin position="253"/>
        <end position="268"/>
    </location>
</feature>
<proteinExistence type="predicted"/>
<keyword evidence="4" id="KW-1185">Reference proteome</keyword>
<feature type="region of interest" description="Disordered" evidence="1">
    <location>
        <begin position="185"/>
        <end position="467"/>
    </location>
</feature>
<feature type="compositionally biased region" description="Basic and acidic residues" evidence="1">
    <location>
        <begin position="185"/>
        <end position="199"/>
    </location>
</feature>
<evidence type="ECO:0000313" key="4">
    <source>
        <dbReference type="Proteomes" id="UP000758155"/>
    </source>
</evidence>
<feature type="compositionally biased region" description="Polar residues" evidence="1">
    <location>
        <begin position="200"/>
        <end position="211"/>
    </location>
</feature>
<dbReference type="OrthoDB" id="125903at2759"/>
<feature type="compositionally biased region" description="Acidic residues" evidence="1">
    <location>
        <begin position="393"/>
        <end position="413"/>
    </location>
</feature>
<dbReference type="Proteomes" id="UP000758155">
    <property type="component" value="Unassembled WGS sequence"/>
</dbReference>
<feature type="compositionally biased region" description="Acidic residues" evidence="1">
    <location>
        <begin position="321"/>
        <end position="332"/>
    </location>
</feature>
<feature type="domain" description="Transcription elongation factor Eaf N-terminal" evidence="2">
    <location>
        <begin position="18"/>
        <end position="120"/>
    </location>
</feature>
<evidence type="ECO:0000259" key="2">
    <source>
        <dbReference type="Pfam" id="PF09816"/>
    </source>
</evidence>
<feature type="compositionally biased region" description="Basic and acidic residues" evidence="1">
    <location>
        <begin position="275"/>
        <end position="284"/>
    </location>
</feature>
<dbReference type="InterPro" id="IPR019194">
    <property type="entry name" value="Tscrpt_elong_fac_Eaf_N"/>
</dbReference>
<feature type="compositionally biased region" description="Polar residues" evidence="1">
    <location>
        <begin position="367"/>
        <end position="384"/>
    </location>
</feature>
<dbReference type="AlphaFoldDB" id="A0A9P4WL66"/>
<sequence length="467" mass="50459">MASPMVDGRVEPHRKATYTLDISDQIRREDRSGSGFSSVKYNHKPNLASGTRSTKLKLADNNTYNLSLRDTHDSGDRDMFVFNGARTAPSKSYVLLFDQTTQKATLERLTDTYTFNLSSKNGADVSSHYSKIYPKKTHKDSVHDREEGEVDLFDDAGDEANEGTVPDATNPYDFRHFLNAVKKQDPKEEGYASSPDHRSNTAPSTANTPLSRPQPAKKRKAASVFANTKPAAKAAPKKAAPPINLERRATEHALPSKAQSKAPAPANAGSGSKIKSAEFVHDSSDSDVDAEGEVDSSAPSPHHRQPRRSPSPGQRRHDDNSDAEGEDDDDGDAGYAGLEIEVPDARPNAYRNTSHLHVGGAARALRSPSNGPISLASAANSVESTPRRGAQAEEIDFGDLGAEDEEDEDEDVERMDIGPPARQDSRKSVSAAVNSAPAAEVDEDDPLYMEMMEGLAGGDSSEESEEE</sequence>
<comment type="caution">
    <text evidence="3">The sequence shown here is derived from an EMBL/GenBank/DDBJ whole genome shotgun (WGS) entry which is preliminary data.</text>
</comment>
<dbReference type="EMBL" id="SWKV01000059">
    <property type="protein sequence ID" value="KAF3035282.1"/>
    <property type="molecule type" value="Genomic_DNA"/>
</dbReference>
<evidence type="ECO:0000256" key="1">
    <source>
        <dbReference type="SAM" id="MobiDB-lite"/>
    </source>
</evidence>